<organism evidence="1 2">
    <name type="scientific">Sphingomonas spermidinifaciens</name>
    <dbReference type="NCBI Taxonomy" id="1141889"/>
    <lineage>
        <taxon>Bacteria</taxon>
        <taxon>Pseudomonadati</taxon>
        <taxon>Pseudomonadota</taxon>
        <taxon>Alphaproteobacteria</taxon>
        <taxon>Sphingomonadales</taxon>
        <taxon>Sphingomonadaceae</taxon>
        <taxon>Sphingomonas</taxon>
    </lineage>
</organism>
<name>A0A2A4B903_9SPHN</name>
<dbReference type="AlphaFoldDB" id="A0A2A4B903"/>
<protein>
    <submittedName>
        <fullName evidence="1">Uncharacterized protein</fullName>
    </submittedName>
</protein>
<gene>
    <name evidence="1" type="ORF">COC42_09240</name>
</gene>
<keyword evidence="2" id="KW-1185">Reference proteome</keyword>
<evidence type="ECO:0000313" key="2">
    <source>
        <dbReference type="Proteomes" id="UP000218366"/>
    </source>
</evidence>
<proteinExistence type="predicted"/>
<dbReference type="OrthoDB" id="7449825at2"/>
<dbReference type="Proteomes" id="UP000218366">
    <property type="component" value="Unassembled WGS sequence"/>
</dbReference>
<sequence>MAYLQFAEAAAGSAVAPAPAPTAFRAKPSFSPLEWSVIALARRDRVSSLREPGRVAMAMGVLFGERPNPRLADPKLEALRRMAVLSWRHGYEVDTSEIRRFVEAGYDLRQYELMVDSIAADASRARQRRRAA</sequence>
<comment type="caution">
    <text evidence="1">The sequence shown here is derived from an EMBL/GenBank/DDBJ whole genome shotgun (WGS) entry which is preliminary data.</text>
</comment>
<dbReference type="EMBL" id="NWMW01000001">
    <property type="protein sequence ID" value="PCD04432.1"/>
    <property type="molecule type" value="Genomic_DNA"/>
</dbReference>
<accession>A0A2A4B903</accession>
<reference evidence="1 2" key="1">
    <citation type="submission" date="2017-09" db="EMBL/GenBank/DDBJ databases">
        <title>Sphingomonas spermidinifaciens 9NM-10, whole genome shotgun sequence.</title>
        <authorList>
            <person name="Feng G."/>
            <person name="Zhu H."/>
        </authorList>
    </citation>
    <scope>NUCLEOTIDE SEQUENCE [LARGE SCALE GENOMIC DNA]</scope>
    <source>
        <strain evidence="1 2">9NM-10</strain>
    </source>
</reference>
<evidence type="ECO:0000313" key="1">
    <source>
        <dbReference type="EMBL" id="PCD04432.1"/>
    </source>
</evidence>
<dbReference type="RefSeq" id="WP_096342827.1">
    <property type="nucleotide sequence ID" value="NZ_NWMW01000001.1"/>
</dbReference>